<comment type="caution">
    <text evidence="2">The sequence shown here is derived from an EMBL/GenBank/DDBJ whole genome shotgun (WGS) entry which is preliminary data.</text>
</comment>
<accession>A0A0G1KR16</accession>
<dbReference type="Pfam" id="PF24963">
    <property type="entry name" value="DUF7768"/>
    <property type="match status" value="1"/>
</dbReference>
<dbReference type="EMBL" id="LCIR01000032">
    <property type="protein sequence ID" value="KKT58752.1"/>
    <property type="molecule type" value="Genomic_DNA"/>
</dbReference>
<dbReference type="InterPro" id="IPR056670">
    <property type="entry name" value="DUF7768"/>
</dbReference>
<evidence type="ECO:0000259" key="1">
    <source>
        <dbReference type="Pfam" id="PF24963"/>
    </source>
</evidence>
<name>A0A0G1KR16_9BACT</name>
<proteinExistence type="predicted"/>
<evidence type="ECO:0000313" key="2">
    <source>
        <dbReference type="EMBL" id="KKT58752.1"/>
    </source>
</evidence>
<dbReference type="AlphaFoldDB" id="A0A0G1KR16"/>
<dbReference type="Gene3D" id="3.40.50.10400">
    <property type="entry name" value="Hypothetical protein PA1492"/>
    <property type="match status" value="1"/>
</dbReference>
<protein>
    <recommendedName>
        <fullName evidence="1">DUF7768 domain-containing protein</fullName>
    </recommendedName>
</protein>
<feature type="domain" description="DUF7768" evidence="1">
    <location>
        <begin position="16"/>
        <end position="113"/>
    </location>
</feature>
<reference evidence="2 3" key="1">
    <citation type="journal article" date="2015" name="Nature">
        <title>rRNA introns, odd ribosomes, and small enigmatic genomes across a large radiation of phyla.</title>
        <authorList>
            <person name="Brown C.T."/>
            <person name="Hug L.A."/>
            <person name="Thomas B.C."/>
            <person name="Sharon I."/>
            <person name="Castelle C.J."/>
            <person name="Singh A."/>
            <person name="Wilkins M.J."/>
            <person name="Williams K.H."/>
            <person name="Banfield J.F."/>
        </authorList>
    </citation>
    <scope>NUCLEOTIDE SEQUENCE [LARGE SCALE GENOMIC DNA]</scope>
</reference>
<dbReference type="Proteomes" id="UP000034087">
    <property type="component" value="Unassembled WGS sequence"/>
</dbReference>
<organism evidence="2 3">
    <name type="scientific">Candidatus Giovannonibacteria bacterium GW2011_GWA1_44_25</name>
    <dbReference type="NCBI Taxonomy" id="1618645"/>
    <lineage>
        <taxon>Bacteria</taxon>
        <taxon>Candidatus Giovannoniibacteriota</taxon>
    </lineage>
</organism>
<sequence length="128" mass="14759">MAHKMAKRRTARRAVKTVFVAHPISGDVKWNVKKVLKICAEIHTRNIIPIAPYLISLQYLNDEVIEDRKLGMDANHECFYRGFVDELWLFGNRISPGMTEEIKLAREMGIPVIVKTKGTRWDLKQLGL</sequence>
<evidence type="ECO:0000313" key="3">
    <source>
        <dbReference type="Proteomes" id="UP000034087"/>
    </source>
</evidence>
<gene>
    <name evidence="2" type="ORF">UW53_C0032G0005</name>
</gene>